<keyword evidence="3 12" id="KW-0808">Transferase</keyword>
<feature type="compositionally biased region" description="Low complexity" evidence="9">
    <location>
        <begin position="43"/>
        <end position="53"/>
    </location>
</feature>
<feature type="compositionally biased region" description="Low complexity" evidence="9">
    <location>
        <begin position="144"/>
        <end position="155"/>
    </location>
</feature>
<dbReference type="GO" id="GO:0006686">
    <property type="term" value="P:sphingomyelin biosynthetic process"/>
    <property type="evidence" value="ECO:0007669"/>
    <property type="project" value="TreeGrafter"/>
</dbReference>
<keyword evidence="5" id="KW-0746">Sphingolipid metabolism</keyword>
<evidence type="ECO:0000313" key="12">
    <source>
        <dbReference type="EMBL" id="LAB66312.1"/>
    </source>
</evidence>
<accession>A0A2P2HX28</accession>
<feature type="compositionally biased region" description="Low complexity" evidence="9">
    <location>
        <begin position="8"/>
        <end position="34"/>
    </location>
</feature>
<keyword evidence="7" id="KW-0443">Lipid metabolism</keyword>
<comment type="similarity">
    <text evidence="2">Belongs to the sphingomyelin synthase family.</text>
</comment>
<dbReference type="AlphaFoldDB" id="A0A2P2HX28"/>
<feature type="region of interest" description="Disordered" evidence="9">
    <location>
        <begin position="136"/>
        <end position="155"/>
    </location>
</feature>
<evidence type="ECO:0000256" key="7">
    <source>
        <dbReference type="ARBA" id="ARBA00023098"/>
    </source>
</evidence>
<feature type="transmembrane region" description="Helical" evidence="10">
    <location>
        <begin position="365"/>
        <end position="384"/>
    </location>
</feature>
<name>A0A2P2HX28_9CRUS</name>
<dbReference type="PANTHER" id="PTHR21290">
    <property type="entry name" value="SPHINGOMYELIN SYNTHETASE"/>
    <property type="match status" value="1"/>
</dbReference>
<dbReference type="GO" id="GO:0047493">
    <property type="term" value="F:ceramide cholinephosphotransferase activity"/>
    <property type="evidence" value="ECO:0007669"/>
    <property type="project" value="TreeGrafter"/>
</dbReference>
<feature type="transmembrane region" description="Helical" evidence="10">
    <location>
        <begin position="303"/>
        <end position="325"/>
    </location>
</feature>
<evidence type="ECO:0000256" key="4">
    <source>
        <dbReference type="ARBA" id="ARBA00022692"/>
    </source>
</evidence>
<dbReference type="GO" id="GO:0005886">
    <property type="term" value="C:plasma membrane"/>
    <property type="evidence" value="ECO:0007669"/>
    <property type="project" value="TreeGrafter"/>
</dbReference>
<evidence type="ECO:0000256" key="8">
    <source>
        <dbReference type="ARBA" id="ARBA00023136"/>
    </source>
</evidence>
<dbReference type="GO" id="GO:0005789">
    <property type="term" value="C:endoplasmic reticulum membrane"/>
    <property type="evidence" value="ECO:0007669"/>
    <property type="project" value="TreeGrafter"/>
</dbReference>
<reference evidence="12" key="1">
    <citation type="journal article" date="2018" name="Biosci. Biotechnol. Biochem.">
        <title>Polysaccharide hydrolase of the hadal zone amphipods Hirondellea gigas.</title>
        <authorList>
            <person name="Kobayashi H."/>
            <person name="Nagahama T."/>
            <person name="Arai W."/>
            <person name="Sasagawa Y."/>
            <person name="Umeda M."/>
            <person name="Hayashi T."/>
            <person name="Nikaido I."/>
            <person name="Watanabe H."/>
            <person name="Oguri K."/>
            <person name="Kitazato H."/>
            <person name="Fujioka K."/>
            <person name="Kido Y."/>
            <person name="Takami H."/>
        </authorList>
    </citation>
    <scope>NUCLEOTIDE SEQUENCE</scope>
    <source>
        <tissue evidence="12">Whole body</tissue>
    </source>
</reference>
<evidence type="ECO:0000256" key="1">
    <source>
        <dbReference type="ARBA" id="ARBA00004141"/>
    </source>
</evidence>
<dbReference type="GO" id="GO:0046513">
    <property type="term" value="P:ceramide biosynthetic process"/>
    <property type="evidence" value="ECO:0007669"/>
    <property type="project" value="TreeGrafter"/>
</dbReference>
<organism evidence="12">
    <name type="scientific">Hirondellea gigas</name>
    <dbReference type="NCBI Taxonomy" id="1518452"/>
    <lineage>
        <taxon>Eukaryota</taxon>
        <taxon>Metazoa</taxon>
        <taxon>Ecdysozoa</taxon>
        <taxon>Arthropoda</taxon>
        <taxon>Crustacea</taxon>
        <taxon>Multicrustacea</taxon>
        <taxon>Malacostraca</taxon>
        <taxon>Eumalacostraca</taxon>
        <taxon>Peracarida</taxon>
        <taxon>Amphipoda</taxon>
        <taxon>Amphilochidea</taxon>
        <taxon>Lysianassida</taxon>
        <taxon>Lysianassidira</taxon>
        <taxon>Lysianassoidea</taxon>
        <taxon>Lysianassidae</taxon>
        <taxon>Hirondellea</taxon>
    </lineage>
</organism>
<protein>
    <submittedName>
        <fullName evidence="12">Phosphatidylcholine:ceramide cholinephosphotransferase 2-like</fullName>
    </submittedName>
</protein>
<dbReference type="GO" id="GO:0033188">
    <property type="term" value="F:sphingomyelin synthase activity"/>
    <property type="evidence" value="ECO:0007669"/>
    <property type="project" value="TreeGrafter"/>
</dbReference>
<dbReference type="Pfam" id="PF14360">
    <property type="entry name" value="PAP2_C"/>
    <property type="match status" value="1"/>
</dbReference>
<evidence type="ECO:0000256" key="9">
    <source>
        <dbReference type="SAM" id="MobiDB-lite"/>
    </source>
</evidence>
<dbReference type="EMBL" id="IACF01000545">
    <property type="protein sequence ID" value="LAB66312.1"/>
    <property type="molecule type" value="mRNA"/>
</dbReference>
<evidence type="ECO:0000256" key="2">
    <source>
        <dbReference type="ARBA" id="ARBA00005441"/>
    </source>
</evidence>
<dbReference type="GO" id="GO:0000139">
    <property type="term" value="C:Golgi membrane"/>
    <property type="evidence" value="ECO:0007669"/>
    <property type="project" value="TreeGrafter"/>
</dbReference>
<feature type="transmembrane region" description="Helical" evidence="10">
    <location>
        <begin position="337"/>
        <end position="358"/>
    </location>
</feature>
<evidence type="ECO:0000256" key="6">
    <source>
        <dbReference type="ARBA" id="ARBA00022989"/>
    </source>
</evidence>
<feature type="transmembrane region" description="Helical" evidence="10">
    <location>
        <begin position="266"/>
        <end position="291"/>
    </location>
</feature>
<sequence length="496" mass="54421">MVFGVTCSSGGSNSNGDHNNSSTSSSNNTPGPTNNRKKNTTQSSGESSSSNALASAPLSYGAVGESDTVTLLSGVTGGGGGGTRLLYNNSTTSSAGGSSSSGAEDSGDECGGSVSSCGGGLSHQESCYQRQPLLPTHHHHKNSETSSSTASSAYSGKPNIKLTSLYHEGGGHSIISTGDVLASTSNFLNNTAATAVSAVNGLVKIQMPSPHRDEPRFPKEKLKTLWSFLFLVFNAFLTTTSLALTHERVPMNDPPLPDVLLDAFPVQQWGLTVSEIIIIIVICFTFMVVFFHKHRYIIMRRIFLILGLLYFYRAITMYVTVLPVANPSYYCSPKLNHTTVVVIIKHSLQLLSGFGLAINGQHTFCGDYIFSGHTSVLVIGYLIVKEYTPRRWWLLHWLYGLLALTGIIMVLLARGHYTVDCVIAYFISTRLWYMYHTMANNPNLKEAGQHNYFSRMWWFSLFRYFEGNVGGSVPRHYEWPLPWPRRWGAKLPQRTS</sequence>
<evidence type="ECO:0000256" key="10">
    <source>
        <dbReference type="SAM" id="Phobius"/>
    </source>
</evidence>
<dbReference type="InterPro" id="IPR045221">
    <property type="entry name" value="Sphingomyelin_synth-like"/>
</dbReference>
<feature type="region of interest" description="Disordered" evidence="9">
    <location>
        <begin position="91"/>
        <end position="115"/>
    </location>
</feature>
<feature type="domain" description="Sphingomyelin synthase-like" evidence="11">
    <location>
        <begin position="365"/>
        <end position="437"/>
    </location>
</feature>
<evidence type="ECO:0000256" key="5">
    <source>
        <dbReference type="ARBA" id="ARBA00022919"/>
    </source>
</evidence>
<keyword evidence="8 10" id="KW-0472">Membrane</keyword>
<dbReference type="PANTHER" id="PTHR21290:SF27">
    <property type="entry name" value="PHOSPHATIDYLCHOLINE:CERAMIDE CHOLINEPHOSPHOTRANSFERASE 1"/>
    <property type="match status" value="1"/>
</dbReference>
<comment type="subcellular location">
    <subcellularLocation>
        <location evidence="1">Membrane</location>
        <topology evidence="1">Multi-pass membrane protein</topology>
    </subcellularLocation>
</comment>
<feature type="transmembrane region" description="Helical" evidence="10">
    <location>
        <begin position="396"/>
        <end position="413"/>
    </location>
</feature>
<proteinExistence type="evidence at transcript level"/>
<feature type="transmembrane region" description="Helical" evidence="10">
    <location>
        <begin position="225"/>
        <end position="246"/>
    </location>
</feature>
<feature type="region of interest" description="Disordered" evidence="9">
    <location>
        <begin position="1"/>
        <end position="53"/>
    </location>
</feature>
<keyword evidence="6 10" id="KW-1133">Transmembrane helix</keyword>
<evidence type="ECO:0000256" key="3">
    <source>
        <dbReference type="ARBA" id="ARBA00022679"/>
    </source>
</evidence>
<keyword evidence="4 10" id="KW-0812">Transmembrane</keyword>
<dbReference type="InterPro" id="IPR025749">
    <property type="entry name" value="Sphingomyelin_synth-like_dom"/>
</dbReference>
<evidence type="ECO:0000259" key="11">
    <source>
        <dbReference type="Pfam" id="PF14360"/>
    </source>
</evidence>
<feature type="compositionally biased region" description="Low complexity" evidence="9">
    <location>
        <begin position="91"/>
        <end position="104"/>
    </location>
</feature>